<proteinExistence type="predicted"/>
<organism evidence="3 4">
    <name type="scientific">Priestia koreensis</name>
    <dbReference type="NCBI Taxonomy" id="284581"/>
    <lineage>
        <taxon>Bacteria</taxon>
        <taxon>Bacillati</taxon>
        <taxon>Bacillota</taxon>
        <taxon>Bacilli</taxon>
        <taxon>Bacillales</taxon>
        <taxon>Bacillaceae</taxon>
        <taxon>Priestia</taxon>
    </lineage>
</organism>
<reference evidence="4" key="1">
    <citation type="submission" date="2015-08" db="EMBL/GenBank/DDBJ databases">
        <title>Fjat-14210 dsm16467.</title>
        <authorList>
            <person name="Liu B."/>
            <person name="Wang J."/>
            <person name="Zhu Y."/>
            <person name="Liu G."/>
            <person name="Chen Q."/>
            <person name="Chen Z."/>
            <person name="Lan J."/>
            <person name="Che J."/>
            <person name="Ge C."/>
            <person name="Shi H."/>
            <person name="Pan Z."/>
            <person name="Liu X."/>
        </authorList>
    </citation>
    <scope>NUCLEOTIDE SEQUENCE [LARGE SCALE GENOMIC DNA]</scope>
    <source>
        <strain evidence="4">DSM 16467</strain>
    </source>
</reference>
<keyword evidence="2" id="KW-0472">Membrane</keyword>
<keyword evidence="4" id="KW-1185">Reference proteome</keyword>
<keyword evidence="2" id="KW-1133">Transmembrane helix</keyword>
<evidence type="ECO:0000256" key="2">
    <source>
        <dbReference type="SAM" id="Phobius"/>
    </source>
</evidence>
<keyword evidence="2" id="KW-0812">Transmembrane</keyword>
<dbReference type="AlphaFoldDB" id="A0A0M0L5R2"/>
<evidence type="ECO:0000313" key="3">
    <source>
        <dbReference type="EMBL" id="KOO46212.1"/>
    </source>
</evidence>
<feature type="compositionally biased region" description="Polar residues" evidence="1">
    <location>
        <begin position="65"/>
        <end position="81"/>
    </location>
</feature>
<comment type="caution">
    <text evidence="3">The sequence shown here is derived from an EMBL/GenBank/DDBJ whole genome shotgun (WGS) entry which is preliminary data.</text>
</comment>
<dbReference type="EMBL" id="LILC01000013">
    <property type="protein sequence ID" value="KOO46212.1"/>
    <property type="molecule type" value="Genomic_DNA"/>
</dbReference>
<evidence type="ECO:0000256" key="1">
    <source>
        <dbReference type="SAM" id="MobiDB-lite"/>
    </source>
</evidence>
<sequence length="81" mass="8950">MRHHMKTEDQEQKSSNLTFWMICIVPTIGAIVVALVAFLLPAAPGEGPRDMGPPAPRIPHEQKSDSNSTGYHYTPSQHQQA</sequence>
<dbReference type="PATRIC" id="fig|284581.3.peg.2112"/>
<dbReference type="Proteomes" id="UP000037558">
    <property type="component" value="Unassembled WGS sequence"/>
</dbReference>
<feature type="region of interest" description="Disordered" evidence="1">
    <location>
        <begin position="43"/>
        <end position="81"/>
    </location>
</feature>
<accession>A0A0M0L5R2</accession>
<name>A0A0M0L5R2_9BACI</name>
<evidence type="ECO:0000313" key="4">
    <source>
        <dbReference type="Proteomes" id="UP000037558"/>
    </source>
</evidence>
<gene>
    <name evidence="3" type="ORF">AMD01_10130</name>
</gene>
<protein>
    <submittedName>
        <fullName evidence="3">Uncharacterized protein</fullName>
    </submittedName>
</protein>
<feature type="transmembrane region" description="Helical" evidence="2">
    <location>
        <begin position="20"/>
        <end position="43"/>
    </location>
</feature>